<dbReference type="EMBL" id="JARIHO010000079">
    <property type="protein sequence ID" value="KAJ7310091.1"/>
    <property type="molecule type" value="Genomic_DNA"/>
</dbReference>
<protein>
    <submittedName>
        <fullName evidence="2">Uncharacterized protein</fullName>
    </submittedName>
</protein>
<organism evidence="2 3">
    <name type="scientific">Mycena albidolilacea</name>
    <dbReference type="NCBI Taxonomy" id="1033008"/>
    <lineage>
        <taxon>Eukaryota</taxon>
        <taxon>Fungi</taxon>
        <taxon>Dikarya</taxon>
        <taxon>Basidiomycota</taxon>
        <taxon>Agaricomycotina</taxon>
        <taxon>Agaricomycetes</taxon>
        <taxon>Agaricomycetidae</taxon>
        <taxon>Agaricales</taxon>
        <taxon>Marasmiineae</taxon>
        <taxon>Mycenaceae</taxon>
        <taxon>Mycena</taxon>
    </lineage>
</organism>
<sequence length="310" mass="34506">MILPSSELAVSTRISPTPAGWDVVKAMSPPGATTSSPCCLVLERFGTKWYQYWSNVMGGTTRETMRFTYMTAQQGGTDSMRDTDVDQVKMDTQMISYHCIRLPRLSYEKVNKCGTGVGDSGSSRTSTKEEEQLFSSPPLKSRGKMGYKDDSVRRLHTRVLDSDGWSVRERVMSYVTGSSDQLESLFCSATVLVSAAFVHSYVTTCLPPIKHPCPSSCRKLRCQGGIEPNFCVTKPDSLMADPVLEAAKLLVAHHTMPLNCSFPFAVVFLKVQWDGSLHCKQPVYITYKGHNDIFATMVIVNEINWQKINV</sequence>
<feature type="region of interest" description="Disordered" evidence="1">
    <location>
        <begin position="116"/>
        <end position="146"/>
    </location>
</feature>
<dbReference type="Proteomes" id="UP001218218">
    <property type="component" value="Unassembled WGS sequence"/>
</dbReference>
<comment type="caution">
    <text evidence="2">The sequence shown here is derived from an EMBL/GenBank/DDBJ whole genome shotgun (WGS) entry which is preliminary data.</text>
</comment>
<reference evidence="2" key="1">
    <citation type="submission" date="2023-03" db="EMBL/GenBank/DDBJ databases">
        <title>Massive genome expansion in bonnet fungi (Mycena s.s.) driven by repeated elements and novel gene families across ecological guilds.</title>
        <authorList>
            <consortium name="Lawrence Berkeley National Laboratory"/>
            <person name="Harder C.B."/>
            <person name="Miyauchi S."/>
            <person name="Viragh M."/>
            <person name="Kuo A."/>
            <person name="Thoen E."/>
            <person name="Andreopoulos B."/>
            <person name="Lu D."/>
            <person name="Skrede I."/>
            <person name="Drula E."/>
            <person name="Henrissat B."/>
            <person name="Morin E."/>
            <person name="Kohler A."/>
            <person name="Barry K."/>
            <person name="LaButti K."/>
            <person name="Morin E."/>
            <person name="Salamov A."/>
            <person name="Lipzen A."/>
            <person name="Mereny Z."/>
            <person name="Hegedus B."/>
            <person name="Baldrian P."/>
            <person name="Stursova M."/>
            <person name="Weitz H."/>
            <person name="Taylor A."/>
            <person name="Grigoriev I.V."/>
            <person name="Nagy L.G."/>
            <person name="Martin F."/>
            <person name="Kauserud H."/>
        </authorList>
    </citation>
    <scope>NUCLEOTIDE SEQUENCE</scope>
    <source>
        <strain evidence="2">CBHHK002</strain>
    </source>
</reference>
<keyword evidence="3" id="KW-1185">Reference proteome</keyword>
<name>A0AAD6Z6J3_9AGAR</name>
<gene>
    <name evidence="2" type="ORF">DFH08DRAFT_823129</name>
</gene>
<evidence type="ECO:0000313" key="2">
    <source>
        <dbReference type="EMBL" id="KAJ7310091.1"/>
    </source>
</evidence>
<evidence type="ECO:0000313" key="3">
    <source>
        <dbReference type="Proteomes" id="UP001218218"/>
    </source>
</evidence>
<evidence type="ECO:0000256" key="1">
    <source>
        <dbReference type="SAM" id="MobiDB-lite"/>
    </source>
</evidence>
<proteinExistence type="predicted"/>
<dbReference type="AlphaFoldDB" id="A0AAD6Z6J3"/>
<accession>A0AAD6Z6J3</accession>